<gene>
    <name evidence="1" type="ORF">JYK14_03830</name>
</gene>
<proteinExistence type="predicted"/>
<dbReference type="RefSeq" id="WP_252951905.1">
    <property type="nucleotide sequence ID" value="NZ_JAFIRR010000023.1"/>
</dbReference>
<comment type="caution">
    <text evidence="1">The sequence shown here is derived from an EMBL/GenBank/DDBJ whole genome shotgun (WGS) entry which is preliminary data.</text>
</comment>
<name>A0ABT1D0X2_9PROT</name>
<keyword evidence="2" id="KW-1185">Reference proteome</keyword>
<reference evidence="1 2" key="1">
    <citation type="submission" date="2021-12" db="EMBL/GenBank/DDBJ databases">
        <title>Siccirubricoccus leaddurans sp. nov., a high concentration Zn2+ tolerance bacterium.</title>
        <authorList>
            <person name="Cao Y."/>
        </authorList>
    </citation>
    <scope>NUCLEOTIDE SEQUENCE [LARGE SCALE GENOMIC DNA]</scope>
    <source>
        <strain evidence="1 2">KC 17139</strain>
    </source>
</reference>
<dbReference type="Proteomes" id="UP001523392">
    <property type="component" value="Unassembled WGS sequence"/>
</dbReference>
<dbReference type="EMBL" id="JAFIRR010000023">
    <property type="protein sequence ID" value="MCO6415307.1"/>
    <property type="molecule type" value="Genomic_DNA"/>
</dbReference>
<protein>
    <submittedName>
        <fullName evidence="1">Urea carboxylase-associated family protein</fullName>
    </submittedName>
</protein>
<organism evidence="1 2">
    <name type="scientific">Siccirubricoccus soli</name>
    <dbReference type="NCBI Taxonomy" id="2899147"/>
    <lineage>
        <taxon>Bacteria</taxon>
        <taxon>Pseudomonadati</taxon>
        <taxon>Pseudomonadota</taxon>
        <taxon>Alphaproteobacteria</taxon>
        <taxon>Acetobacterales</taxon>
        <taxon>Roseomonadaceae</taxon>
        <taxon>Siccirubricoccus</taxon>
    </lineage>
</organism>
<sequence length="32" mass="3620">MEIIPTRRGKAVFLKRGQSIRIINTHWRAGGG</sequence>
<evidence type="ECO:0000313" key="2">
    <source>
        <dbReference type="Proteomes" id="UP001523392"/>
    </source>
</evidence>
<accession>A0ABT1D0X2</accession>
<evidence type="ECO:0000313" key="1">
    <source>
        <dbReference type="EMBL" id="MCO6415307.1"/>
    </source>
</evidence>